<name>A0A5J6XVL7_9POLY</name>
<dbReference type="InterPro" id="IPR036869">
    <property type="entry name" value="J_dom_sf"/>
</dbReference>
<reference evidence="5 6" key="1">
    <citation type="journal article" date="2013" name="PLoS Pathog.">
        <title>Novel Polyomaviruses of Nonhuman Primates: Genetic and Serological Predictors for the Existence of Multiple Unknown Polyomaviruses within the Human Population.</title>
        <authorList>
            <person name="Scuda N."/>
            <person name="Madinda N.F."/>
            <person name="Akoua-Koffi C."/>
            <person name="Adjogoua E.V."/>
            <person name="Wevers D."/>
            <person name="Hofmann J."/>
            <person name="Cameron K.N."/>
            <person name="Leendertz S.A."/>
            <person name="Couacy-Hymann E."/>
            <person name="Robbins M."/>
            <person name="Boesch C."/>
            <person name="Jarvis M.A."/>
            <person name="Moens U."/>
            <person name="Mugisha L."/>
            <person name="Calvignac-Spencer S."/>
            <person name="Leendertz F.H."/>
            <person name="Ehlers B."/>
        </authorList>
    </citation>
    <scope>NUCLEOTIDE SEQUENCE [LARGE SCALE GENOMIC DNA]</scope>
    <source>
        <strain evidence="5">3161</strain>
    </source>
</reference>
<evidence type="ECO:0000313" key="5">
    <source>
        <dbReference type="EMBL" id="QFM78316.1"/>
    </source>
</evidence>
<keyword evidence="3" id="KW-0812">Transmembrane</keyword>
<accession>A0A5J6XVL7</accession>
<dbReference type="Proteomes" id="UP000156881">
    <property type="component" value="Segment"/>
</dbReference>
<dbReference type="InterPro" id="IPR003354">
    <property type="entry name" value="Papo_T_antigen"/>
</dbReference>
<feature type="transmembrane region" description="Helical" evidence="3">
    <location>
        <begin position="287"/>
        <end position="309"/>
    </location>
</feature>
<evidence type="ECO:0000256" key="3">
    <source>
        <dbReference type="SAM" id="Phobius"/>
    </source>
</evidence>
<dbReference type="EMBL" id="JX159980">
    <property type="protein sequence ID" value="QFM78316.1"/>
    <property type="molecule type" value="Genomic_DNA"/>
</dbReference>
<sequence length="311" mass="36533">MDQILSRSQRKELISLLDLPPDEYGNYPLMKHQFKKMCLVYHPDKGGDGEKMRKLNSLWQLFNNQLLEMRDNRFDMQQVRNMSLDDWDDLLTLREAVDGFEEKFIKVFPCCFTRIAAYKCRCIVCMLRQQHLIMKEDKRMNRQYMGPRNLRSGGMHNFHPVHPSTSAPQLTTDEEEDPTYIVMKSLNPVMKKDPQPAPKPVSSDEERPPTPPPRRIFSPLLPRPRRVPLLHMPEIPGGTLPARLTSPLTSLHRPPNVLPLNLLEKEIQTLRRQVSLAHRRRQRDLKFIMILSIFQILFLIILVMLYIVIKH</sequence>
<evidence type="ECO:0000313" key="6">
    <source>
        <dbReference type="Proteomes" id="UP000156881"/>
    </source>
</evidence>
<keyword evidence="1" id="KW-0244">Early protein</keyword>
<keyword evidence="6" id="KW-1185">Reference proteome</keyword>
<dbReference type="SUPFAM" id="SSF46565">
    <property type="entry name" value="Chaperone J-domain"/>
    <property type="match status" value="1"/>
</dbReference>
<proteinExistence type="predicted"/>
<protein>
    <submittedName>
        <fullName evidence="5">Middle T antigen</fullName>
    </submittedName>
</protein>
<organism evidence="5 6">
    <name type="scientific">Alphapolyomavirus quartipanos</name>
    <dbReference type="NCBI Taxonomy" id="1891736"/>
    <lineage>
        <taxon>Viruses</taxon>
        <taxon>Monodnaviria</taxon>
        <taxon>Shotokuvirae</taxon>
        <taxon>Cossaviricota</taxon>
        <taxon>Papovaviricetes</taxon>
        <taxon>Sepolyvirales</taxon>
        <taxon>Polyomaviridae</taxon>
        <taxon>Alphapolyomavirus</taxon>
    </lineage>
</organism>
<keyword evidence="3" id="KW-1133">Transmembrane helix</keyword>
<dbReference type="RefSeq" id="YP_009704513.1">
    <property type="nucleotide sequence ID" value="NC_019855.1"/>
</dbReference>
<dbReference type="GeneID" id="14258174"/>
<feature type="region of interest" description="Disordered" evidence="2">
    <location>
        <begin position="186"/>
        <end position="219"/>
    </location>
</feature>
<evidence type="ECO:0000256" key="2">
    <source>
        <dbReference type="SAM" id="MobiDB-lite"/>
    </source>
</evidence>
<dbReference type="SUPFAM" id="SSF161240">
    <property type="entry name" value="T-antigen specific domain-like"/>
    <property type="match status" value="1"/>
</dbReference>
<evidence type="ECO:0000259" key="4">
    <source>
        <dbReference type="PROSITE" id="PS50076"/>
    </source>
</evidence>
<dbReference type="Gene3D" id="1.20.120.1860">
    <property type="entry name" value="Small t-antigen, unique domain"/>
    <property type="match status" value="1"/>
</dbReference>
<dbReference type="SMART" id="SM00271">
    <property type="entry name" value="DnaJ"/>
    <property type="match status" value="1"/>
</dbReference>
<keyword evidence="3" id="KW-0472">Membrane</keyword>
<dbReference type="Gene3D" id="1.10.287.110">
    <property type="entry name" value="DnaJ domain"/>
    <property type="match status" value="1"/>
</dbReference>
<dbReference type="InterPro" id="IPR001623">
    <property type="entry name" value="DnaJ_domain"/>
</dbReference>
<dbReference type="Pfam" id="PF02380">
    <property type="entry name" value="Papo_T_antigen"/>
    <property type="match status" value="1"/>
</dbReference>
<feature type="domain" description="J" evidence="4">
    <location>
        <begin position="12"/>
        <end position="75"/>
    </location>
</feature>
<dbReference type="PROSITE" id="PS50076">
    <property type="entry name" value="DNAJ_2"/>
    <property type="match status" value="1"/>
</dbReference>
<dbReference type="InterPro" id="IPR036092">
    <property type="entry name" value="Papo_T_antigensf"/>
</dbReference>
<evidence type="ECO:0000256" key="1">
    <source>
        <dbReference type="ARBA" id="ARBA00022518"/>
    </source>
</evidence>
<dbReference type="KEGG" id="vg:14258174"/>